<dbReference type="SUPFAM" id="SSF52540">
    <property type="entry name" value="P-loop containing nucleoside triphosphate hydrolases"/>
    <property type="match status" value="1"/>
</dbReference>
<dbReference type="EMBL" id="AP028654">
    <property type="protein sequence ID" value="BEP30431.1"/>
    <property type="molecule type" value="Genomic_DNA"/>
</dbReference>
<dbReference type="Proteomes" id="UP001321786">
    <property type="component" value="Chromosome"/>
</dbReference>
<keyword evidence="2" id="KW-1185">Reference proteome</keyword>
<evidence type="ECO:0008006" key="3">
    <source>
        <dbReference type="Google" id="ProtNLM"/>
    </source>
</evidence>
<dbReference type="InterPro" id="IPR027417">
    <property type="entry name" value="P-loop_NTPase"/>
</dbReference>
<organism evidence="1 2">
    <name type="scientific">Helicovermis profundi</name>
    <dbReference type="NCBI Taxonomy" id="3065157"/>
    <lineage>
        <taxon>Bacteria</taxon>
        <taxon>Bacillati</taxon>
        <taxon>Bacillota</taxon>
        <taxon>Clostridia</taxon>
        <taxon>Helicovermis</taxon>
    </lineage>
</organism>
<dbReference type="Gene3D" id="3.40.50.300">
    <property type="entry name" value="P-loop containing nucleotide triphosphate hydrolases"/>
    <property type="match status" value="1"/>
</dbReference>
<name>A0AAU9E6N7_9FIRM</name>
<proteinExistence type="predicted"/>
<evidence type="ECO:0000313" key="2">
    <source>
        <dbReference type="Proteomes" id="UP001321786"/>
    </source>
</evidence>
<accession>A0AAU9E6N7</accession>
<evidence type="ECO:0000313" key="1">
    <source>
        <dbReference type="EMBL" id="BEP30431.1"/>
    </source>
</evidence>
<dbReference type="RefSeq" id="WP_338536017.1">
    <property type="nucleotide sequence ID" value="NZ_AP028654.1"/>
</dbReference>
<reference evidence="1 2" key="1">
    <citation type="submission" date="2023-08" db="EMBL/GenBank/DDBJ databases">
        <title>Helicovermis profunda gen. nov., sp. nov., a novel mesophilic, fermentative bacterium within the Bacillota from a deep-sea hydrothermal vent chimney.</title>
        <authorList>
            <person name="Miyazaki U."/>
            <person name="Mizutani D."/>
            <person name="Hashimoto Y."/>
            <person name="Tame A."/>
            <person name="Sawayama S."/>
            <person name="Miyazaki J."/>
            <person name="Takai K."/>
            <person name="Nakagawa S."/>
        </authorList>
    </citation>
    <scope>NUCLEOTIDE SEQUENCE [LARGE SCALE GENOMIC DNA]</scope>
    <source>
        <strain evidence="1 2">S502</strain>
    </source>
</reference>
<dbReference type="AlphaFoldDB" id="A0AAU9E6N7"/>
<sequence>MEIVHILVIYPKDLSSGEFKLNLSKSGYKKNIEVDVVFRNGEEGVINFLKNNKKFNNILIYSNQFSDEQIINLSKQIINNNLLSCIEVVYFNNYQKKTLNTLIENNVTNIVLEKDFSFERVLYFLNNKKTKFEVMSYLDILSEKNMETDSKKIDYIKESLKNCSPSKFNETFKFLTNDLEESLKQELLNIYASKNNEKNFLKEKNSSINQINRIISVWGNYEFACELAYSLSTVTNLNVLLIDADRLNPSVDMYMDINKFNSNIQINNISTYNSGINILLDAIEKKIISREIFENAVVKIKKRSNLSIITGNYNLNNYEYYEKKDFEKLISLSRDYFDIVIIILNKHIYDMFTVISLLKSDVNLIPIATNLLEVREFNKYIEFLNKKQKMLISKNYMVAFNHKLFLDIDYNLLHEASNCGFIGKIRYKAERNRIKSTKNSINSIIKTKDVKEYIKIINKLNIKIKAKYTKHNNEEQFV</sequence>
<protein>
    <recommendedName>
        <fullName evidence="3">AAA domain-containing protein</fullName>
    </recommendedName>
</protein>
<dbReference type="KEGG" id="hprf:HLPR_27620"/>
<gene>
    <name evidence="1" type="ORF">HLPR_27620</name>
</gene>